<dbReference type="InterPro" id="IPR029000">
    <property type="entry name" value="Cyclophilin-like_dom_sf"/>
</dbReference>
<dbReference type="Proteomes" id="UP000028875">
    <property type="component" value="Unassembled WGS sequence"/>
</dbReference>
<dbReference type="OrthoDB" id="9782422at2"/>
<dbReference type="Gene3D" id="2.40.100.10">
    <property type="entry name" value="Cyclophilin-like"/>
    <property type="match status" value="1"/>
</dbReference>
<dbReference type="PANTHER" id="PTHR43309:SF5">
    <property type="entry name" value="5-OXOPROLINASE SUBUNIT C"/>
    <property type="match status" value="1"/>
</dbReference>
<comment type="caution">
    <text evidence="5">The sequence shown here is derived from an EMBL/GenBank/DDBJ whole genome shotgun (WGS) entry which is preliminary data.</text>
</comment>
<name>A0A024Q9R1_9BACI</name>
<accession>A0A024Q9R1</accession>
<evidence type="ECO:0000256" key="1">
    <source>
        <dbReference type="ARBA" id="ARBA00022741"/>
    </source>
</evidence>
<dbReference type="eggNOG" id="COG1984">
    <property type="taxonomic scope" value="Bacteria"/>
</dbReference>
<dbReference type="InterPro" id="IPR003778">
    <property type="entry name" value="CT_A_B"/>
</dbReference>
<dbReference type="SUPFAM" id="SSF50891">
    <property type="entry name" value="Cyclophilin-like"/>
    <property type="match status" value="1"/>
</dbReference>
<dbReference type="GO" id="GO:0016787">
    <property type="term" value="F:hydrolase activity"/>
    <property type="evidence" value="ECO:0007669"/>
    <property type="project" value="UniProtKB-KW"/>
</dbReference>
<dbReference type="AlphaFoldDB" id="A0A024Q9R1"/>
<organism evidence="5 6">
    <name type="scientific">Virgibacillus massiliensis</name>
    <dbReference type="NCBI Taxonomy" id="1462526"/>
    <lineage>
        <taxon>Bacteria</taxon>
        <taxon>Bacillati</taxon>
        <taxon>Bacillota</taxon>
        <taxon>Bacilli</taxon>
        <taxon>Bacillales</taxon>
        <taxon>Bacillaceae</taxon>
        <taxon>Virgibacillus</taxon>
    </lineage>
</organism>
<evidence type="ECO:0000259" key="4">
    <source>
        <dbReference type="SMART" id="SM00797"/>
    </source>
</evidence>
<dbReference type="STRING" id="1462526.BN990_01252"/>
<evidence type="ECO:0000256" key="2">
    <source>
        <dbReference type="ARBA" id="ARBA00022801"/>
    </source>
</evidence>
<keyword evidence="3" id="KW-0067">ATP-binding</keyword>
<reference evidence="5 6" key="1">
    <citation type="submission" date="2014-03" db="EMBL/GenBank/DDBJ databases">
        <authorList>
            <person name="Urmite Genomes U."/>
        </authorList>
    </citation>
    <scope>NUCLEOTIDE SEQUENCE [LARGE SCALE GENOMIC DNA]</scope>
    <source>
        <strain evidence="5 6">Vm-5</strain>
    </source>
</reference>
<protein>
    <submittedName>
        <fullName evidence="5">KipI antagonist</fullName>
    </submittedName>
</protein>
<dbReference type="SMART" id="SM00797">
    <property type="entry name" value="AHS2"/>
    <property type="match status" value="1"/>
</dbReference>
<reference evidence="6" key="2">
    <citation type="submission" date="2014-05" db="EMBL/GenBank/DDBJ databases">
        <title>Draft genome sequence of Virgibacillus massiliensis Vm-5.</title>
        <authorList>
            <person name="Khelaifia S."/>
            <person name="Croce O."/>
            <person name="Lagier J.C."/>
            <person name="Raoult D."/>
        </authorList>
    </citation>
    <scope>NUCLEOTIDE SEQUENCE [LARGE SCALE GENOMIC DNA]</scope>
    <source>
        <strain evidence="6">Vm-5</strain>
    </source>
</reference>
<dbReference type="InterPro" id="IPR052708">
    <property type="entry name" value="PxpC"/>
</dbReference>
<keyword evidence="2" id="KW-0378">Hydrolase</keyword>
<sequence length="314" mass="34820">MYERIALFKVHKPGIYTTFQDLGRYGYQQFGVPVSGAMDYFALQAANIVVGNSRNTACLEVTLVGPKLEACDTITIAITGADLEAKINGREAPMYTSIQIQAGDVLTFEGHRNGVRSYIAIAGELDSPSFFGSQSVDIKSGFGTTLDNVPCIYGYPRHAPKKIGLSESVRPRYQKSIKVGVIEGPHTDHFSMEARNLFFRQTHVVETNSNRMGYRLQSKKIVTKSHTVLWSDAVPFGGIQIPPNGQPIILMADRQTTGGYPRIGTICSADLPKVAQLAPKGKISFYPISLEDAQKRQIELNNQFYQWSMFRKDL</sequence>
<feature type="domain" description="Carboxyltransferase" evidence="4">
    <location>
        <begin position="29"/>
        <end position="305"/>
    </location>
</feature>
<dbReference type="EMBL" id="CCDP010000001">
    <property type="protein sequence ID" value="CDQ38972.1"/>
    <property type="molecule type" value="Genomic_DNA"/>
</dbReference>
<gene>
    <name evidence="5" type="primary">kipA</name>
    <name evidence="5" type="ORF">BN990_01252</name>
</gene>
<dbReference type="RefSeq" id="WP_021289139.1">
    <property type="nucleotide sequence ID" value="NZ_BNER01000003.1"/>
</dbReference>
<evidence type="ECO:0000313" key="6">
    <source>
        <dbReference type="Proteomes" id="UP000028875"/>
    </source>
</evidence>
<keyword evidence="1" id="KW-0547">Nucleotide-binding</keyword>
<dbReference type="Pfam" id="PF02626">
    <property type="entry name" value="CT_A_B"/>
    <property type="match status" value="1"/>
</dbReference>
<evidence type="ECO:0000313" key="5">
    <source>
        <dbReference type="EMBL" id="CDQ38972.1"/>
    </source>
</evidence>
<proteinExistence type="predicted"/>
<keyword evidence="6" id="KW-1185">Reference proteome</keyword>
<dbReference type="PANTHER" id="PTHR43309">
    <property type="entry name" value="5-OXOPROLINASE SUBUNIT C"/>
    <property type="match status" value="1"/>
</dbReference>
<evidence type="ECO:0000256" key="3">
    <source>
        <dbReference type="ARBA" id="ARBA00022840"/>
    </source>
</evidence>
<dbReference type="GO" id="GO:0005524">
    <property type="term" value="F:ATP binding"/>
    <property type="evidence" value="ECO:0007669"/>
    <property type="project" value="UniProtKB-KW"/>
</dbReference>
<dbReference type="NCBIfam" id="TIGR00724">
    <property type="entry name" value="urea_amlyse_rel"/>
    <property type="match status" value="1"/>
</dbReference>